<dbReference type="Pfam" id="PF05099">
    <property type="entry name" value="TerB"/>
    <property type="match status" value="1"/>
</dbReference>
<dbReference type="RefSeq" id="WP_289364155.1">
    <property type="nucleotide sequence ID" value="NZ_JAUCBP010000006.1"/>
</dbReference>
<dbReference type="Proteomes" id="UP001234343">
    <property type="component" value="Unassembled WGS sequence"/>
</dbReference>
<protein>
    <submittedName>
        <fullName evidence="2">TerB family tellurite resistance protein</fullName>
    </submittedName>
</protein>
<sequence length="145" mass="16745">MIKSFLALFERQVADQPNDQHTLELASAALLFEVVRADREFAAAEREQVSQIVTREFNLSGPELKALLSDAEEHAENAVDLVQFTRILNQHYDLPQRAAFIQHLWTVAYADNELDMHEEHVIRRIADLMHVPHSLYMQAKLKVKQ</sequence>
<dbReference type="SUPFAM" id="SSF158682">
    <property type="entry name" value="TerB-like"/>
    <property type="match status" value="1"/>
</dbReference>
<name>A0ABT7SUU1_9ALTE</name>
<evidence type="ECO:0000313" key="3">
    <source>
        <dbReference type="Proteomes" id="UP001234343"/>
    </source>
</evidence>
<keyword evidence="3" id="KW-1185">Reference proteome</keyword>
<dbReference type="Gene3D" id="1.10.3680.10">
    <property type="entry name" value="TerB-like"/>
    <property type="match status" value="1"/>
</dbReference>
<reference evidence="2 3" key="1">
    <citation type="submission" date="2023-06" db="EMBL/GenBank/DDBJ databases">
        <title>Alteromonas sp. ASW11-36 isolated from intertidal sand.</title>
        <authorList>
            <person name="Li Y."/>
        </authorList>
    </citation>
    <scope>NUCLEOTIDE SEQUENCE [LARGE SCALE GENOMIC DNA]</scope>
    <source>
        <strain evidence="2 3">ASW11-36</strain>
    </source>
</reference>
<accession>A0ABT7SUU1</accession>
<dbReference type="InterPro" id="IPR007791">
    <property type="entry name" value="DjlA_N"/>
</dbReference>
<evidence type="ECO:0000313" key="2">
    <source>
        <dbReference type="EMBL" id="MDM7859959.1"/>
    </source>
</evidence>
<proteinExistence type="predicted"/>
<dbReference type="InterPro" id="IPR029024">
    <property type="entry name" value="TerB-like"/>
</dbReference>
<organism evidence="2 3">
    <name type="scientific">Alteromonas arenosi</name>
    <dbReference type="NCBI Taxonomy" id="3055817"/>
    <lineage>
        <taxon>Bacteria</taxon>
        <taxon>Pseudomonadati</taxon>
        <taxon>Pseudomonadota</taxon>
        <taxon>Gammaproteobacteria</taxon>
        <taxon>Alteromonadales</taxon>
        <taxon>Alteromonadaceae</taxon>
        <taxon>Alteromonas/Salinimonas group</taxon>
        <taxon>Alteromonas</taxon>
    </lineage>
</organism>
<evidence type="ECO:0000259" key="1">
    <source>
        <dbReference type="Pfam" id="PF05099"/>
    </source>
</evidence>
<dbReference type="CDD" id="cd07313">
    <property type="entry name" value="terB_like_2"/>
    <property type="match status" value="1"/>
</dbReference>
<dbReference type="EMBL" id="JAUCBP010000006">
    <property type="protein sequence ID" value="MDM7859959.1"/>
    <property type="molecule type" value="Genomic_DNA"/>
</dbReference>
<feature type="domain" description="Co-chaperone DjlA N-terminal" evidence="1">
    <location>
        <begin position="24"/>
        <end position="140"/>
    </location>
</feature>
<comment type="caution">
    <text evidence="2">The sequence shown here is derived from an EMBL/GenBank/DDBJ whole genome shotgun (WGS) entry which is preliminary data.</text>
</comment>
<gene>
    <name evidence="2" type="ORF">QTP81_05045</name>
</gene>